<feature type="domain" description="Galectin" evidence="4">
    <location>
        <begin position="73"/>
        <end position="204"/>
    </location>
</feature>
<dbReference type="GeneTree" id="ENSGT00940000160378"/>
<sequence length="204" mass="23727">MNFDRSLLPFSACIWGFRQRNGIALTIGHHCLSAIRATSLTLPACPWHRLAPSCKLDTRILALAQQNTRVRPFPVHLLSLIFFSSLHICRGHLYVCFFFLFPRFHINLNAGEDIALHINPRRQEQTVVRNSFLNGRWGPEERELPFNPFQPGQYFELSIRCGNHRFKVYVNGQPFFNYAHRYHNFPQINTLQIDGDVALSYIQC</sequence>
<dbReference type="GO" id="GO:0030246">
    <property type="term" value="F:carbohydrate binding"/>
    <property type="evidence" value="ECO:0007669"/>
    <property type="project" value="UniProtKB-UniRule"/>
</dbReference>
<dbReference type="Pfam" id="PF00337">
    <property type="entry name" value="Gal-bind_lectin"/>
    <property type="match status" value="1"/>
</dbReference>
<dbReference type="FunFam" id="2.60.120.200:FF:000124">
    <property type="entry name" value="Galectin-4"/>
    <property type="match status" value="1"/>
</dbReference>
<evidence type="ECO:0000313" key="5">
    <source>
        <dbReference type="Ensembl" id="ENSPTXP00000017990.1"/>
    </source>
</evidence>
<evidence type="ECO:0000256" key="3">
    <source>
        <dbReference type="RuleBase" id="RU102079"/>
    </source>
</evidence>
<reference evidence="5" key="1">
    <citation type="submission" date="2025-08" db="UniProtKB">
        <authorList>
            <consortium name="Ensembl"/>
        </authorList>
    </citation>
    <scope>IDENTIFICATION</scope>
</reference>
<keyword evidence="2" id="KW-0677">Repeat</keyword>
<evidence type="ECO:0000313" key="6">
    <source>
        <dbReference type="Proteomes" id="UP000472273"/>
    </source>
</evidence>
<dbReference type="InterPro" id="IPR013320">
    <property type="entry name" value="ConA-like_dom_sf"/>
</dbReference>
<dbReference type="SUPFAM" id="SSF49899">
    <property type="entry name" value="Concanavalin A-like lectins/glucanases"/>
    <property type="match status" value="1"/>
</dbReference>
<dbReference type="SMART" id="SM00276">
    <property type="entry name" value="GLECT"/>
    <property type="match status" value="1"/>
</dbReference>
<dbReference type="InterPro" id="IPR044156">
    <property type="entry name" value="Galectin-like"/>
</dbReference>
<dbReference type="PANTHER" id="PTHR11346:SF32">
    <property type="entry name" value="GALECTIN-4"/>
    <property type="match status" value="1"/>
</dbReference>
<dbReference type="InterPro" id="IPR001079">
    <property type="entry name" value="Galectin_CRD"/>
</dbReference>
<organism evidence="5 6">
    <name type="scientific">Pseudonaja textilis</name>
    <name type="common">Eastern brown snake</name>
    <dbReference type="NCBI Taxonomy" id="8673"/>
    <lineage>
        <taxon>Eukaryota</taxon>
        <taxon>Metazoa</taxon>
        <taxon>Chordata</taxon>
        <taxon>Craniata</taxon>
        <taxon>Vertebrata</taxon>
        <taxon>Euteleostomi</taxon>
        <taxon>Lepidosauria</taxon>
        <taxon>Squamata</taxon>
        <taxon>Bifurcata</taxon>
        <taxon>Unidentata</taxon>
        <taxon>Episquamata</taxon>
        <taxon>Toxicofera</taxon>
        <taxon>Serpentes</taxon>
        <taxon>Colubroidea</taxon>
        <taxon>Elapidae</taxon>
        <taxon>Hydrophiinae</taxon>
        <taxon>Pseudonaja</taxon>
    </lineage>
</organism>
<dbReference type="PANTHER" id="PTHR11346">
    <property type="entry name" value="GALECTIN"/>
    <property type="match status" value="1"/>
</dbReference>
<dbReference type="AlphaFoldDB" id="A0A670Z204"/>
<evidence type="ECO:0000256" key="2">
    <source>
        <dbReference type="ARBA" id="ARBA00022737"/>
    </source>
</evidence>
<reference evidence="5" key="2">
    <citation type="submission" date="2025-09" db="UniProtKB">
        <authorList>
            <consortium name="Ensembl"/>
        </authorList>
    </citation>
    <scope>IDENTIFICATION</scope>
</reference>
<dbReference type="Ensembl" id="ENSPTXT00000018531.1">
    <property type="protein sequence ID" value="ENSPTXP00000017990.1"/>
    <property type="gene ID" value="ENSPTXG00000012361.1"/>
</dbReference>
<proteinExistence type="predicted"/>
<dbReference type="PROSITE" id="PS51304">
    <property type="entry name" value="GALECTIN"/>
    <property type="match status" value="1"/>
</dbReference>
<keyword evidence="1 3" id="KW-0430">Lectin</keyword>
<dbReference type="Gene3D" id="2.60.120.200">
    <property type="match status" value="1"/>
</dbReference>
<name>A0A670Z204_PSETE</name>
<evidence type="ECO:0000256" key="1">
    <source>
        <dbReference type="ARBA" id="ARBA00022734"/>
    </source>
</evidence>
<dbReference type="SMART" id="SM00908">
    <property type="entry name" value="Gal-bind_lectin"/>
    <property type="match status" value="1"/>
</dbReference>
<protein>
    <recommendedName>
        <fullName evidence="3">Galectin</fullName>
    </recommendedName>
</protein>
<evidence type="ECO:0000259" key="4">
    <source>
        <dbReference type="PROSITE" id="PS51304"/>
    </source>
</evidence>
<dbReference type="CDD" id="cd00070">
    <property type="entry name" value="GLECT"/>
    <property type="match status" value="1"/>
</dbReference>
<accession>A0A670Z204</accession>
<dbReference type="Proteomes" id="UP000472273">
    <property type="component" value="Unplaced"/>
</dbReference>
<keyword evidence="6" id="KW-1185">Reference proteome</keyword>